<dbReference type="InterPro" id="IPR021293">
    <property type="entry name" value="DUF2865"/>
</dbReference>
<dbReference type="OrthoDB" id="7850882at2"/>
<feature type="region of interest" description="Disordered" evidence="1">
    <location>
        <begin position="319"/>
        <end position="374"/>
    </location>
</feature>
<keyword evidence="2" id="KW-0732">Signal</keyword>
<accession>A0A2P7SSZ5</accession>
<organism evidence="3 4">
    <name type="scientific">Kumtagia ephedrae</name>
    <dbReference type="NCBI Taxonomy" id="2116701"/>
    <lineage>
        <taxon>Bacteria</taxon>
        <taxon>Pseudomonadati</taxon>
        <taxon>Pseudomonadota</taxon>
        <taxon>Alphaproteobacteria</taxon>
        <taxon>Hyphomicrobiales</taxon>
        <taxon>Phyllobacteriaceae</taxon>
        <taxon>Kumtagia</taxon>
    </lineage>
</organism>
<feature type="chain" id="PRO_5015165712" description="DUF2865 domain-containing protein" evidence="2">
    <location>
        <begin position="23"/>
        <end position="374"/>
    </location>
</feature>
<proteinExistence type="predicted"/>
<feature type="region of interest" description="Disordered" evidence="1">
    <location>
        <begin position="133"/>
        <end position="174"/>
    </location>
</feature>
<name>A0A2P7SSZ5_9HYPH</name>
<dbReference type="AlphaFoldDB" id="A0A2P7SSZ5"/>
<feature type="compositionally biased region" description="Basic and acidic residues" evidence="1">
    <location>
        <begin position="338"/>
        <end position="348"/>
    </location>
</feature>
<evidence type="ECO:0008006" key="5">
    <source>
        <dbReference type="Google" id="ProtNLM"/>
    </source>
</evidence>
<evidence type="ECO:0000313" key="3">
    <source>
        <dbReference type="EMBL" id="PSJ65567.1"/>
    </source>
</evidence>
<reference evidence="3 4" key="1">
    <citation type="submission" date="2018-03" db="EMBL/GenBank/DDBJ databases">
        <title>The draft genome of Mesorhizobium sp. 6GN-30.</title>
        <authorList>
            <person name="Liu L."/>
            <person name="Li L."/>
            <person name="Wang T."/>
            <person name="Zhang X."/>
            <person name="Liang L."/>
        </authorList>
    </citation>
    <scope>NUCLEOTIDE SEQUENCE [LARGE SCALE GENOMIC DNA]</scope>
    <source>
        <strain evidence="3 4">6GN30</strain>
    </source>
</reference>
<feature type="compositionally biased region" description="Basic and acidic residues" evidence="1">
    <location>
        <begin position="138"/>
        <end position="159"/>
    </location>
</feature>
<dbReference type="RefSeq" id="WP_106770109.1">
    <property type="nucleotide sequence ID" value="NZ_PXYK01000001.1"/>
</dbReference>
<feature type="compositionally biased region" description="Pro residues" evidence="1">
    <location>
        <begin position="319"/>
        <end position="334"/>
    </location>
</feature>
<dbReference type="EMBL" id="PXYK01000001">
    <property type="protein sequence ID" value="PSJ65567.1"/>
    <property type="molecule type" value="Genomic_DNA"/>
</dbReference>
<dbReference type="Proteomes" id="UP000241229">
    <property type="component" value="Unassembled WGS sequence"/>
</dbReference>
<evidence type="ECO:0000256" key="2">
    <source>
        <dbReference type="SAM" id="SignalP"/>
    </source>
</evidence>
<evidence type="ECO:0000256" key="1">
    <source>
        <dbReference type="SAM" id="MobiDB-lite"/>
    </source>
</evidence>
<dbReference type="Pfam" id="PF11064">
    <property type="entry name" value="DUF2865"/>
    <property type="match status" value="1"/>
</dbReference>
<feature type="signal peptide" evidence="2">
    <location>
        <begin position="1"/>
        <end position="22"/>
    </location>
</feature>
<keyword evidence="4" id="KW-1185">Reference proteome</keyword>
<comment type="caution">
    <text evidence="3">The sequence shown here is derived from an EMBL/GenBank/DDBJ whole genome shotgun (WGS) entry which is preliminary data.</text>
</comment>
<sequence>MKASHIRFWALVLAFLTLFAPADPVNAAARICRQLEAELAGGVAKSPARVRKYDAAIVRQREQMAVARAQARDAGCGFALAGRAVRQCAVINATLQRMADNLETLQRQRGQLAGGKRSRASLLAALNANGCRGGGNDEGDRGGMRTAADPEKAPDRRPAEAPARVPDKTAGGPGYALLGAPPAERFRTMCVRVCDGYFFPMSQSSSIGDFDRDVRNCRSSCPGAETQLFYGPPEAEGAADMLSTATGRAYQALPTAFLHQNMSESRTPGCGCKANRSFEVVAGGAGNQRLAVPPAPAPAGIEKPRSGEASASIVAIPAPPQAARPAGPAAPPMAPAHGTERPLEDRKVRVVGPAFLPDPEAAGDPPAPVPPRVR</sequence>
<protein>
    <recommendedName>
        <fullName evidence="5">DUF2865 domain-containing protein</fullName>
    </recommendedName>
</protein>
<evidence type="ECO:0000313" key="4">
    <source>
        <dbReference type="Proteomes" id="UP000241229"/>
    </source>
</evidence>
<gene>
    <name evidence="3" type="ORF">C7I84_00040</name>
</gene>
<feature type="compositionally biased region" description="Pro residues" evidence="1">
    <location>
        <begin position="365"/>
        <end position="374"/>
    </location>
</feature>